<dbReference type="InterPro" id="IPR017972">
    <property type="entry name" value="Cyt_P450_CS"/>
</dbReference>
<comment type="cofactor">
    <cofactor evidence="1 7">
        <name>heme</name>
        <dbReference type="ChEBI" id="CHEBI:30413"/>
    </cofactor>
</comment>
<evidence type="ECO:0000256" key="4">
    <source>
        <dbReference type="ARBA" id="ARBA00023002"/>
    </source>
</evidence>
<dbReference type="Pfam" id="PF00067">
    <property type="entry name" value="p450"/>
    <property type="match status" value="1"/>
</dbReference>
<dbReference type="GO" id="GO:0016712">
    <property type="term" value="F:oxidoreductase activity, acting on paired donors, with incorporation or reduction of molecular oxygen, reduced flavin or flavoprotein as one donor, and incorporation of one atom of oxygen"/>
    <property type="evidence" value="ECO:0007669"/>
    <property type="project" value="TreeGrafter"/>
</dbReference>
<dbReference type="InterPro" id="IPR036396">
    <property type="entry name" value="Cyt_P450_sf"/>
</dbReference>
<dbReference type="GO" id="GO:0020037">
    <property type="term" value="F:heme binding"/>
    <property type="evidence" value="ECO:0007669"/>
    <property type="project" value="InterPro"/>
</dbReference>
<evidence type="ECO:0000256" key="1">
    <source>
        <dbReference type="ARBA" id="ARBA00001971"/>
    </source>
</evidence>
<dbReference type="GO" id="GO:0006082">
    <property type="term" value="P:organic acid metabolic process"/>
    <property type="evidence" value="ECO:0007669"/>
    <property type="project" value="TreeGrafter"/>
</dbReference>
<evidence type="ECO:0000256" key="7">
    <source>
        <dbReference type="PIRSR" id="PIRSR602401-1"/>
    </source>
</evidence>
<keyword evidence="7 8" id="KW-0349">Heme</keyword>
<keyword evidence="4 8" id="KW-0560">Oxidoreductase</keyword>
<dbReference type="PRINTS" id="PR00463">
    <property type="entry name" value="EP450I"/>
</dbReference>
<evidence type="ECO:0000256" key="2">
    <source>
        <dbReference type="ARBA" id="ARBA00010617"/>
    </source>
</evidence>
<dbReference type="PANTHER" id="PTHR24300">
    <property type="entry name" value="CYTOCHROME P450 508A4-RELATED"/>
    <property type="match status" value="1"/>
</dbReference>
<sequence length="491" mass="56289">MLEDLSWQSCLTYALTALVGLLLFKILKHNKKNGKLPPGPRGFPLVGSLPSIGQFSERTFAKWSKLHGPIMFVRLGSSPTVVLNSLESMQQAFIKQGHQFNGRFRSFLSEFASEKGHGIFFIDDIEDWKIQRRFGSRALAGSALQGRSLESRILDEAEQICDLIRSKNGKPFVLEPDLSETISNVINDITINRRCTDKGNESLREYVRYVVQGFRTDGFFYILLVVAPWIRLFPPFRQLFNGMISRTKAFNDMFASFIDQQEKGMDAKNPSGFMETFLGQMPQKTYTKQQLRIYIKDLLSGGTETSTTSIRWVLLYLIKNPMMQRKVHKEIDQVIGRDGQIKYDSDLPYLKAVIQEGYRIRTAVPLTIPRRTNQDIEFMGYLIPKNTQVLGNLWAVHNNPEFWPNPEEFIPERHLDANGNFVKSDRVIPFSIGPRNCLGENLARMEVFLFLVSFLQKFDILPNPNDPNPTFEGTPGPVNSAKHYLMIMRER</sequence>
<keyword evidence="5 7" id="KW-0408">Iron</keyword>
<name>A0A6F9DA77_9ASCI</name>
<accession>A0A6F9DA77</accession>
<evidence type="ECO:0000313" key="10">
    <source>
        <dbReference type="EMBL" id="CAB3235511.1"/>
    </source>
</evidence>
<feature type="binding site" description="axial binding residue" evidence="7">
    <location>
        <position position="437"/>
    </location>
    <ligand>
        <name>heme</name>
        <dbReference type="ChEBI" id="CHEBI:30413"/>
    </ligand>
    <ligandPart>
        <name>Fe</name>
        <dbReference type="ChEBI" id="CHEBI:18248"/>
    </ligandPart>
</feature>
<evidence type="ECO:0000256" key="6">
    <source>
        <dbReference type="ARBA" id="ARBA00023033"/>
    </source>
</evidence>
<gene>
    <name evidence="10" type="primary">Cyp2j2-002</name>
</gene>
<evidence type="ECO:0000256" key="3">
    <source>
        <dbReference type="ARBA" id="ARBA00022723"/>
    </source>
</evidence>
<organism evidence="10">
    <name type="scientific">Phallusia mammillata</name>
    <dbReference type="NCBI Taxonomy" id="59560"/>
    <lineage>
        <taxon>Eukaryota</taxon>
        <taxon>Metazoa</taxon>
        <taxon>Chordata</taxon>
        <taxon>Tunicata</taxon>
        <taxon>Ascidiacea</taxon>
        <taxon>Phlebobranchia</taxon>
        <taxon>Ascidiidae</taxon>
        <taxon>Phallusia</taxon>
    </lineage>
</organism>
<reference evidence="10" key="1">
    <citation type="submission" date="2020-04" db="EMBL/GenBank/DDBJ databases">
        <authorList>
            <person name="Neveu A P."/>
        </authorList>
    </citation>
    <scope>NUCLEOTIDE SEQUENCE</scope>
    <source>
        <tissue evidence="10">Whole embryo</tissue>
    </source>
</reference>
<dbReference type="GO" id="GO:0005506">
    <property type="term" value="F:iron ion binding"/>
    <property type="evidence" value="ECO:0007669"/>
    <property type="project" value="InterPro"/>
</dbReference>
<dbReference type="PANTHER" id="PTHR24300:SF397">
    <property type="entry name" value="CYTOCHROME P450 2U1"/>
    <property type="match status" value="1"/>
</dbReference>
<dbReference type="PRINTS" id="PR00385">
    <property type="entry name" value="P450"/>
</dbReference>
<protein>
    <submittedName>
        <fullName evidence="10">Cytochrome P450 2J2-like</fullName>
    </submittedName>
</protein>
<keyword evidence="6 8" id="KW-0503">Monooxygenase</keyword>
<dbReference type="CDD" id="cd20617">
    <property type="entry name" value="CYP1_2-like"/>
    <property type="match status" value="1"/>
</dbReference>
<dbReference type="AlphaFoldDB" id="A0A6F9DA77"/>
<dbReference type="PROSITE" id="PS00086">
    <property type="entry name" value="CYTOCHROME_P450"/>
    <property type="match status" value="1"/>
</dbReference>
<dbReference type="Gene3D" id="1.10.630.10">
    <property type="entry name" value="Cytochrome P450"/>
    <property type="match status" value="1"/>
</dbReference>
<proteinExistence type="evidence at transcript level"/>
<feature type="transmembrane region" description="Helical" evidence="9">
    <location>
        <begin position="6"/>
        <end position="27"/>
    </location>
</feature>
<evidence type="ECO:0000256" key="8">
    <source>
        <dbReference type="RuleBase" id="RU000461"/>
    </source>
</evidence>
<comment type="similarity">
    <text evidence="2 8">Belongs to the cytochrome P450 family.</text>
</comment>
<dbReference type="EMBL" id="LR784299">
    <property type="protein sequence ID" value="CAB3235511.1"/>
    <property type="molecule type" value="mRNA"/>
</dbReference>
<dbReference type="SUPFAM" id="SSF48264">
    <property type="entry name" value="Cytochrome P450"/>
    <property type="match status" value="1"/>
</dbReference>
<dbReference type="GO" id="GO:0006805">
    <property type="term" value="P:xenobiotic metabolic process"/>
    <property type="evidence" value="ECO:0007669"/>
    <property type="project" value="TreeGrafter"/>
</dbReference>
<feature type="transmembrane region" description="Helical" evidence="9">
    <location>
        <begin position="218"/>
        <end position="236"/>
    </location>
</feature>
<dbReference type="FunFam" id="1.10.630.10:FF:000036">
    <property type="entry name" value="CYtochrome P450 family"/>
    <property type="match status" value="1"/>
</dbReference>
<dbReference type="GO" id="GO:0005737">
    <property type="term" value="C:cytoplasm"/>
    <property type="evidence" value="ECO:0007669"/>
    <property type="project" value="TreeGrafter"/>
</dbReference>
<keyword evidence="9" id="KW-1133">Transmembrane helix</keyword>
<evidence type="ECO:0000256" key="9">
    <source>
        <dbReference type="SAM" id="Phobius"/>
    </source>
</evidence>
<dbReference type="InterPro" id="IPR001128">
    <property type="entry name" value="Cyt_P450"/>
</dbReference>
<keyword evidence="3 7" id="KW-0479">Metal-binding</keyword>
<dbReference type="InterPro" id="IPR050182">
    <property type="entry name" value="Cytochrome_P450_fam2"/>
</dbReference>
<dbReference type="InterPro" id="IPR002401">
    <property type="entry name" value="Cyt_P450_E_grp-I"/>
</dbReference>
<evidence type="ECO:0000256" key="5">
    <source>
        <dbReference type="ARBA" id="ARBA00023004"/>
    </source>
</evidence>
<keyword evidence="9" id="KW-0812">Transmembrane</keyword>
<keyword evidence="9" id="KW-0472">Membrane</keyword>
<dbReference type="GO" id="GO:0008395">
    <property type="term" value="F:steroid hydroxylase activity"/>
    <property type="evidence" value="ECO:0007669"/>
    <property type="project" value="TreeGrafter"/>
</dbReference>